<protein>
    <recommendedName>
        <fullName evidence="3">GatB/YqeY domain-containing protein</fullName>
    </recommendedName>
</protein>
<evidence type="ECO:0000313" key="2">
    <source>
        <dbReference type="Proteomes" id="UP000199689"/>
    </source>
</evidence>
<name>A0A1G5W3K7_9FIRM</name>
<sequence length="143" mass="16018">MADMKSAMKAKAEGKLALNVIRMARAHIRQAEIDNGHQNFNDDQVITVLRKEVKQRKETLAELADSGRDDLINQTNAEIAVLQKYLPAELSEEEIRKVVQETLNAIPEEQRNMGFAMKSCMAKLKGKADGKVISTIVRELLAK</sequence>
<dbReference type="InterPro" id="IPR019004">
    <property type="entry name" value="YqeY/Aim41"/>
</dbReference>
<dbReference type="STRING" id="209880.SAMN02910343_01099"/>
<dbReference type="Gene3D" id="1.10.10.410">
    <property type="match status" value="1"/>
</dbReference>
<dbReference type="InterPro" id="IPR023168">
    <property type="entry name" value="GatB_Yqey_C_2"/>
</dbReference>
<accession>A0A1G5W3K7</accession>
<dbReference type="Gene3D" id="1.10.1510.10">
    <property type="entry name" value="Uncharacterised protein YqeY/AIM41 PF09424, N-terminal domain"/>
    <property type="match status" value="1"/>
</dbReference>
<dbReference type="InterPro" id="IPR003789">
    <property type="entry name" value="Asn/Gln_tRNA_amidoTrase-B-like"/>
</dbReference>
<proteinExistence type="predicted"/>
<dbReference type="Pfam" id="PF09424">
    <property type="entry name" value="YqeY"/>
    <property type="match status" value="1"/>
</dbReference>
<reference evidence="1 2" key="1">
    <citation type="submission" date="2016-10" db="EMBL/GenBank/DDBJ databases">
        <authorList>
            <person name="de Groot N.N."/>
        </authorList>
    </citation>
    <scope>NUCLEOTIDE SEQUENCE [LARGE SCALE GENOMIC DNA]</scope>
    <source>
        <strain evidence="1 2">DSM 15230</strain>
    </source>
</reference>
<dbReference type="AlphaFoldDB" id="A0A1G5W3K7"/>
<dbReference type="PANTHER" id="PTHR28055">
    <property type="entry name" value="ALTERED INHERITANCE OF MITOCHONDRIA PROTEIN 41, MITOCHONDRIAL"/>
    <property type="match status" value="1"/>
</dbReference>
<dbReference type="InterPro" id="IPR042184">
    <property type="entry name" value="YqeY/Aim41_N"/>
</dbReference>
<gene>
    <name evidence="1" type="ORF">SAMN02910343_01099</name>
</gene>
<dbReference type="PANTHER" id="PTHR28055:SF1">
    <property type="entry name" value="ALTERED INHERITANCE OF MITOCHONDRIA PROTEIN 41, MITOCHONDRIAL"/>
    <property type="match status" value="1"/>
</dbReference>
<dbReference type="GO" id="GO:0016884">
    <property type="term" value="F:carbon-nitrogen ligase activity, with glutamine as amido-N-donor"/>
    <property type="evidence" value="ECO:0007669"/>
    <property type="project" value="InterPro"/>
</dbReference>
<evidence type="ECO:0000313" key="1">
    <source>
        <dbReference type="EMBL" id="SDA52683.1"/>
    </source>
</evidence>
<keyword evidence="2" id="KW-1185">Reference proteome</keyword>
<organism evidence="1 2">
    <name type="scientific">Allisonella histaminiformans</name>
    <dbReference type="NCBI Taxonomy" id="209880"/>
    <lineage>
        <taxon>Bacteria</taxon>
        <taxon>Bacillati</taxon>
        <taxon>Bacillota</taxon>
        <taxon>Negativicutes</taxon>
        <taxon>Veillonellales</taxon>
        <taxon>Veillonellaceae</taxon>
        <taxon>Allisonella</taxon>
    </lineage>
</organism>
<evidence type="ECO:0008006" key="3">
    <source>
        <dbReference type="Google" id="ProtNLM"/>
    </source>
</evidence>
<dbReference type="Proteomes" id="UP000199689">
    <property type="component" value="Unassembled WGS sequence"/>
</dbReference>
<dbReference type="SUPFAM" id="SSF89095">
    <property type="entry name" value="GatB/YqeY motif"/>
    <property type="match status" value="1"/>
</dbReference>
<dbReference type="EMBL" id="FMXA01000013">
    <property type="protein sequence ID" value="SDA52683.1"/>
    <property type="molecule type" value="Genomic_DNA"/>
</dbReference>